<dbReference type="EC" id="3.6.1.5" evidence="2"/>
<evidence type="ECO:0000256" key="4">
    <source>
        <dbReference type="ARBA" id="ARBA00030084"/>
    </source>
</evidence>
<evidence type="ECO:0000256" key="7">
    <source>
        <dbReference type="ARBA" id="ARBA00032306"/>
    </source>
</evidence>
<keyword evidence="3" id="KW-0378">Hydrolase</keyword>
<dbReference type="RefSeq" id="XP_010427113.1">
    <property type="nucleotide sequence ID" value="XM_010428811.1"/>
</dbReference>
<evidence type="ECO:0000256" key="6">
    <source>
        <dbReference type="ARBA" id="ARBA00031428"/>
    </source>
</evidence>
<dbReference type="GeneID" id="104712018"/>
<dbReference type="PANTHER" id="PTHR11782:SF100">
    <property type="entry name" value="APYRASE 3-RELATED"/>
    <property type="match status" value="1"/>
</dbReference>
<keyword evidence="9" id="KW-1185">Reference proteome</keyword>
<reference evidence="10" key="2">
    <citation type="submission" date="2025-08" db="UniProtKB">
        <authorList>
            <consortium name="RefSeq"/>
        </authorList>
    </citation>
    <scope>IDENTIFICATION</scope>
    <source>
        <tissue evidence="10">Leaf</tissue>
    </source>
</reference>
<dbReference type="Pfam" id="PF01150">
    <property type="entry name" value="GDA1_CD39"/>
    <property type="match status" value="1"/>
</dbReference>
<evidence type="ECO:0000256" key="2">
    <source>
        <dbReference type="ARBA" id="ARBA00012148"/>
    </source>
</evidence>
<name>A0ABM0TJ05_CAMSA</name>
<protein>
    <recommendedName>
        <fullName evidence="2">apyrase</fullName>
        <ecNumber evidence="2">3.6.1.5</ecNumber>
    </recommendedName>
    <alternativeName>
        <fullName evidence="6">ATP-diphosphatase</fullName>
    </alternativeName>
    <alternativeName>
        <fullName evidence="7">ATP-diphosphohydrolase</fullName>
    </alternativeName>
    <alternativeName>
        <fullName evidence="4">Adenosine diphosphatase</fullName>
    </alternativeName>
    <alternativeName>
        <fullName evidence="5">NTPDase</fullName>
    </alternativeName>
</protein>
<reference evidence="9" key="1">
    <citation type="journal article" date="2014" name="Nat. Commun.">
        <title>The emerging biofuel crop Camelina sativa retains a highly undifferentiated hexaploid genome structure.</title>
        <authorList>
            <person name="Kagale S."/>
            <person name="Koh C."/>
            <person name="Nixon J."/>
            <person name="Bollina V."/>
            <person name="Clarke W.E."/>
            <person name="Tuteja R."/>
            <person name="Spillane C."/>
            <person name="Robinson S.J."/>
            <person name="Links M.G."/>
            <person name="Clarke C."/>
            <person name="Higgins E.E."/>
            <person name="Huebert T."/>
            <person name="Sharpe A.G."/>
            <person name="Parkin I.A."/>
        </authorList>
    </citation>
    <scope>NUCLEOTIDE SEQUENCE [LARGE SCALE GENOMIC DNA]</scope>
    <source>
        <strain evidence="9">cv. DH55</strain>
    </source>
</reference>
<gene>
    <name evidence="10" type="primary">LOC104712018</name>
</gene>
<dbReference type="Proteomes" id="UP000694864">
    <property type="component" value="Chromosome 9"/>
</dbReference>
<sequence length="490" mass="54318">MEPEMDALKVPILPEHQSSSPTPWSSRLTKRIIIPTAVSGALALGIFSFFLNFNSAPVPVPLPGSLYSVIIDAGSSGSRVHVFKYSIDQSGAPVYSFGPDHHKVSRFLGGLSTYANNLEGAKEKVEQLVGFAKEIVPQDMWSRTDIRLMATAGMRAIAKTDQESILNTAKQVFRSRPGFHFRDEWAYVISGSDEGLYAWIIANHALGLLGNTGTTGIVELGGASAQVTFELSNQQVNSVDSHMKTCNSFPYRIYSHSFPNYGKDAALKRLMDNLQYPDGEEVEEDVEDPCTPQGYTYQNNRRKYLSVFLADESEYTRLVAAGNFARCKIKTLELLQEGNEMCPSNSCAIGSTYTPPVQGRFLATSNFAYTSEFFHLNELNWMSDLRQKGEEFCQKTWEALELEYRGTLNYSEEYLRGYCFSSAYIIAMLERLGFNDESTIEFSNEVHGTSLDWALGAFIDSFSQPSIAPAPSPALTSGHSGGDSRKFLGF</sequence>
<accession>A0ABM0TJ05</accession>
<comment type="catalytic activity">
    <reaction evidence="8">
        <text>a ribonucleoside 5'-triphosphate + 2 H2O = a ribonucleoside 5'-phosphate + 2 phosphate + 2 H(+)</text>
        <dbReference type="Rhea" id="RHEA:36795"/>
        <dbReference type="ChEBI" id="CHEBI:15377"/>
        <dbReference type="ChEBI" id="CHEBI:15378"/>
        <dbReference type="ChEBI" id="CHEBI:43474"/>
        <dbReference type="ChEBI" id="CHEBI:58043"/>
        <dbReference type="ChEBI" id="CHEBI:61557"/>
        <dbReference type="EC" id="3.6.1.5"/>
    </reaction>
</comment>
<dbReference type="PANTHER" id="PTHR11782">
    <property type="entry name" value="ADENOSINE/GUANOSINE DIPHOSPHATASE"/>
    <property type="match status" value="1"/>
</dbReference>
<evidence type="ECO:0000256" key="5">
    <source>
        <dbReference type="ARBA" id="ARBA00031370"/>
    </source>
</evidence>
<dbReference type="InterPro" id="IPR000407">
    <property type="entry name" value="GDA1_CD39_NTPase"/>
</dbReference>
<proteinExistence type="inferred from homology"/>
<organism evidence="9 10">
    <name type="scientific">Camelina sativa</name>
    <name type="common">False flax</name>
    <name type="synonym">Myagrum sativum</name>
    <dbReference type="NCBI Taxonomy" id="90675"/>
    <lineage>
        <taxon>Eukaryota</taxon>
        <taxon>Viridiplantae</taxon>
        <taxon>Streptophyta</taxon>
        <taxon>Embryophyta</taxon>
        <taxon>Tracheophyta</taxon>
        <taxon>Spermatophyta</taxon>
        <taxon>Magnoliopsida</taxon>
        <taxon>eudicotyledons</taxon>
        <taxon>Gunneridae</taxon>
        <taxon>Pentapetalae</taxon>
        <taxon>rosids</taxon>
        <taxon>malvids</taxon>
        <taxon>Brassicales</taxon>
        <taxon>Brassicaceae</taxon>
        <taxon>Camelineae</taxon>
        <taxon>Camelina</taxon>
    </lineage>
</organism>
<evidence type="ECO:0000313" key="10">
    <source>
        <dbReference type="RefSeq" id="XP_010427113.1"/>
    </source>
</evidence>
<evidence type="ECO:0000313" key="9">
    <source>
        <dbReference type="Proteomes" id="UP000694864"/>
    </source>
</evidence>
<evidence type="ECO:0000256" key="8">
    <source>
        <dbReference type="ARBA" id="ARBA00049175"/>
    </source>
</evidence>
<dbReference type="Gene3D" id="3.30.420.150">
    <property type="entry name" value="Exopolyphosphatase. Domain 2"/>
    <property type="match status" value="1"/>
</dbReference>
<comment type="similarity">
    <text evidence="1">Belongs to the GDA1/CD39 NTPase family.</text>
</comment>
<evidence type="ECO:0000256" key="3">
    <source>
        <dbReference type="ARBA" id="ARBA00022801"/>
    </source>
</evidence>
<dbReference type="Gene3D" id="3.30.420.40">
    <property type="match status" value="1"/>
</dbReference>
<evidence type="ECO:0000256" key="1">
    <source>
        <dbReference type="ARBA" id="ARBA00009283"/>
    </source>
</evidence>